<organism evidence="1 2">
    <name type="scientific">Escherichia coli</name>
    <dbReference type="NCBI Taxonomy" id="562"/>
    <lineage>
        <taxon>Bacteria</taxon>
        <taxon>Pseudomonadati</taxon>
        <taxon>Pseudomonadota</taxon>
        <taxon>Gammaproteobacteria</taxon>
        <taxon>Enterobacterales</taxon>
        <taxon>Enterobacteriaceae</taxon>
        <taxon>Escherichia</taxon>
    </lineage>
</organism>
<reference evidence="1" key="1">
    <citation type="submission" date="2023-10" db="EMBL/GenBank/DDBJ databases">
        <title>Draft Genome Sequence of a Shiga toxin-producing Escherichia coli strain from deer meat showing an IS-element integration in the B-subunit of the Shiga toxin Stx2b gene.</title>
        <authorList>
            <person name="Projahn M."/>
            <person name="Borowiak M."/>
        </authorList>
    </citation>
    <scope>NUCLEOTIDE SEQUENCE</scope>
    <source>
        <strain evidence="1">BfR-EC-18960</strain>
    </source>
</reference>
<dbReference type="AlphaFoldDB" id="A0AAP6EAY5"/>
<gene>
    <name evidence="1" type="ORF">R8G00_12630</name>
</gene>
<comment type="caution">
    <text evidence="1">The sequence shown here is derived from an EMBL/GenBank/DDBJ whole genome shotgun (WGS) entry which is preliminary data.</text>
</comment>
<proteinExistence type="predicted"/>
<dbReference type="RefSeq" id="WP_267195791.1">
    <property type="nucleotide sequence ID" value="NZ_JAPMME010000008.1"/>
</dbReference>
<name>A0AAP6EAY5_ECOLX</name>
<evidence type="ECO:0000313" key="2">
    <source>
        <dbReference type="Proteomes" id="UP001271591"/>
    </source>
</evidence>
<dbReference type="EMBL" id="JAWPMK010000001">
    <property type="protein sequence ID" value="MDW9350435.1"/>
    <property type="molecule type" value="Genomic_DNA"/>
</dbReference>
<protein>
    <submittedName>
        <fullName evidence="1">Uncharacterized protein</fullName>
    </submittedName>
</protein>
<evidence type="ECO:0000313" key="1">
    <source>
        <dbReference type="EMBL" id="MDW9350435.1"/>
    </source>
</evidence>
<sequence length="56" mass="6519">MKYTPVGIDSANLMQVHFIDEHTGEVIDKQIKRDTLLKYFSNREPKDTVYLFMGQG</sequence>
<dbReference type="Proteomes" id="UP001271591">
    <property type="component" value="Unassembled WGS sequence"/>
</dbReference>
<accession>A0AAP6EAY5</accession>